<dbReference type="EMBL" id="CAKOFQ010007233">
    <property type="protein sequence ID" value="CAH1995596.1"/>
    <property type="molecule type" value="Genomic_DNA"/>
</dbReference>
<comment type="caution">
    <text evidence="1">The sequence shown here is derived from an EMBL/GenBank/DDBJ whole genome shotgun (WGS) entry which is preliminary data.</text>
</comment>
<organism evidence="1 2">
    <name type="scientific">Acanthoscelides obtectus</name>
    <name type="common">Bean weevil</name>
    <name type="synonym">Bruchus obtectus</name>
    <dbReference type="NCBI Taxonomy" id="200917"/>
    <lineage>
        <taxon>Eukaryota</taxon>
        <taxon>Metazoa</taxon>
        <taxon>Ecdysozoa</taxon>
        <taxon>Arthropoda</taxon>
        <taxon>Hexapoda</taxon>
        <taxon>Insecta</taxon>
        <taxon>Pterygota</taxon>
        <taxon>Neoptera</taxon>
        <taxon>Endopterygota</taxon>
        <taxon>Coleoptera</taxon>
        <taxon>Polyphaga</taxon>
        <taxon>Cucujiformia</taxon>
        <taxon>Chrysomeloidea</taxon>
        <taxon>Chrysomelidae</taxon>
        <taxon>Bruchinae</taxon>
        <taxon>Bruchini</taxon>
        <taxon>Acanthoscelides</taxon>
    </lineage>
</organism>
<protein>
    <submittedName>
        <fullName evidence="1">Uncharacterized protein</fullName>
    </submittedName>
</protein>
<dbReference type="Proteomes" id="UP001152888">
    <property type="component" value="Unassembled WGS sequence"/>
</dbReference>
<evidence type="ECO:0000313" key="1">
    <source>
        <dbReference type="EMBL" id="CAH1995596.1"/>
    </source>
</evidence>
<keyword evidence="2" id="KW-1185">Reference proteome</keyword>
<dbReference type="AlphaFoldDB" id="A0A9P0PSN2"/>
<name>A0A9P0PSN2_ACAOB</name>
<accession>A0A9P0PSN2</accession>
<proteinExistence type="predicted"/>
<reference evidence="1" key="1">
    <citation type="submission" date="2022-03" db="EMBL/GenBank/DDBJ databases">
        <authorList>
            <person name="Sayadi A."/>
        </authorList>
    </citation>
    <scope>NUCLEOTIDE SEQUENCE</scope>
</reference>
<evidence type="ECO:0000313" key="2">
    <source>
        <dbReference type="Proteomes" id="UP001152888"/>
    </source>
</evidence>
<gene>
    <name evidence="1" type="ORF">ACAOBT_LOCUS22707</name>
</gene>
<sequence>MLSLSCQVVGWVLCQFCLSPNYPRYFAKFLKLVSFQKSDLHMLIGYIKEFEVVC</sequence>